<comment type="similarity">
    <text evidence="5">Belongs to the bacterial ribosomal protein bL25 family. CTC subfamily.</text>
</comment>
<dbReference type="Proteomes" id="UP000093159">
    <property type="component" value="Unassembled WGS sequence"/>
</dbReference>
<dbReference type="Gene3D" id="2.170.120.20">
    <property type="entry name" value="Ribosomal protein L25, beta domain"/>
    <property type="match status" value="1"/>
</dbReference>
<dbReference type="Proteomes" id="UP000322644">
    <property type="component" value="Chromosome"/>
</dbReference>
<reference evidence="8 10" key="1">
    <citation type="submission" date="2015-05" db="EMBL/GenBank/DDBJ databases">
        <authorList>
            <person name="Rovetto F."/>
            <person name="Cocolin L."/>
            <person name="Illeghems K."/>
            <person name="Van Nieuwerburgh F."/>
            <person name="Houf K."/>
        </authorList>
    </citation>
    <scope>NUCLEOTIDE SEQUENCE [LARGE SCALE GENOMIC DNA]</scope>
    <source>
        <strain evidence="8 10">117434</strain>
    </source>
</reference>
<dbReference type="KEGG" id="apoc:APORC_0745"/>
<dbReference type="GO" id="GO:0006412">
    <property type="term" value="P:translation"/>
    <property type="evidence" value="ECO:0007669"/>
    <property type="project" value="UniProtKB-UniRule"/>
</dbReference>
<dbReference type="InterPro" id="IPR020057">
    <property type="entry name" value="Ribosomal_bL25_b-dom"/>
</dbReference>
<dbReference type="RefSeq" id="WP_066173816.1">
    <property type="nucleotide sequence ID" value="NZ_CP036246.2"/>
</dbReference>
<evidence type="ECO:0000313" key="10">
    <source>
        <dbReference type="Proteomes" id="UP000093159"/>
    </source>
</evidence>
<dbReference type="EMBL" id="CP036246">
    <property type="protein sequence ID" value="QEP40360.1"/>
    <property type="molecule type" value="Genomic_DNA"/>
</dbReference>
<dbReference type="InterPro" id="IPR020930">
    <property type="entry name" value="Ribosomal_uL5_bac-type"/>
</dbReference>
<keyword evidence="2 5" id="KW-0694">RNA-binding</keyword>
<reference evidence="9 11" key="2">
    <citation type="submission" date="2019-09" db="EMBL/GenBank/DDBJ databases">
        <title>Complete genome sequencing of four Arcobacter species reveals a diverse suite of mobile elements.</title>
        <authorList>
            <person name="Miller W.G."/>
            <person name="Yee E."/>
            <person name="Bono J.L."/>
        </authorList>
    </citation>
    <scope>NUCLEOTIDE SEQUENCE [LARGE SCALE GENOMIC DNA]</scope>
    <source>
        <strain evidence="9 11">CCUG 56899</strain>
    </source>
</reference>
<evidence type="ECO:0000313" key="9">
    <source>
        <dbReference type="EMBL" id="QEP40360.1"/>
    </source>
</evidence>
<dbReference type="InterPro" id="IPR001021">
    <property type="entry name" value="Ribosomal_bL25_long"/>
</dbReference>
<feature type="domain" description="Large ribosomal subunit protein bL25 L25" evidence="6">
    <location>
        <begin position="2"/>
        <end position="87"/>
    </location>
</feature>
<proteinExistence type="inferred from homology"/>
<evidence type="ECO:0000256" key="5">
    <source>
        <dbReference type="HAMAP-Rule" id="MF_01334"/>
    </source>
</evidence>
<dbReference type="Pfam" id="PF01386">
    <property type="entry name" value="Ribosomal_L25p"/>
    <property type="match status" value="1"/>
</dbReference>
<dbReference type="InterPro" id="IPR011035">
    <property type="entry name" value="Ribosomal_bL25/Gln-tRNA_synth"/>
</dbReference>
<dbReference type="Pfam" id="PF14693">
    <property type="entry name" value="Ribosomal_TL5_C"/>
    <property type="match status" value="1"/>
</dbReference>
<evidence type="ECO:0000259" key="6">
    <source>
        <dbReference type="Pfam" id="PF01386"/>
    </source>
</evidence>
<dbReference type="GO" id="GO:0022625">
    <property type="term" value="C:cytosolic large ribosomal subunit"/>
    <property type="evidence" value="ECO:0007669"/>
    <property type="project" value="TreeGrafter"/>
</dbReference>
<gene>
    <name evidence="5 9" type="primary">rplY</name>
    <name evidence="5" type="synonym">ctc</name>
    <name evidence="8" type="ORF">AAX28_00785</name>
    <name evidence="9" type="ORF">APORC_0745</name>
</gene>
<dbReference type="Gene3D" id="2.40.240.10">
    <property type="entry name" value="Ribosomal Protein L25, Chain P"/>
    <property type="match status" value="1"/>
</dbReference>
<dbReference type="OrthoDB" id="5339138at2"/>
<dbReference type="PANTHER" id="PTHR33284:SF1">
    <property type="entry name" value="RIBOSOMAL PROTEIN L25_GLN-TRNA SYNTHETASE, ANTI-CODON-BINDING DOMAIN-CONTAINING PROTEIN"/>
    <property type="match status" value="1"/>
</dbReference>
<dbReference type="AlphaFoldDB" id="A0A1C0B057"/>
<dbReference type="PANTHER" id="PTHR33284">
    <property type="entry name" value="RIBOSOMAL PROTEIN L25/GLN-TRNA SYNTHETASE, ANTI-CODON-BINDING DOMAIN-CONTAINING PROTEIN"/>
    <property type="match status" value="1"/>
</dbReference>
<keyword evidence="3 5" id="KW-0689">Ribosomal protein</keyword>
<keyword evidence="4 5" id="KW-0687">Ribonucleoprotein</keyword>
<feature type="domain" description="Large ribosomal subunit protein bL25 beta" evidence="7">
    <location>
        <begin position="100"/>
        <end position="177"/>
    </location>
</feature>
<organism evidence="9 11">
    <name type="scientific">Arcobacter porcinus</name>
    <dbReference type="NCBI Taxonomy" id="1935204"/>
    <lineage>
        <taxon>Bacteria</taxon>
        <taxon>Pseudomonadati</taxon>
        <taxon>Campylobacterota</taxon>
        <taxon>Epsilonproteobacteria</taxon>
        <taxon>Campylobacterales</taxon>
        <taxon>Arcobacteraceae</taxon>
        <taxon>Arcobacter</taxon>
    </lineage>
</organism>
<comment type="function">
    <text evidence="5">This is one of the proteins that binds to the 5S RNA in the ribosome where it forms part of the central protuberance.</text>
</comment>
<evidence type="ECO:0000256" key="4">
    <source>
        <dbReference type="ARBA" id="ARBA00023274"/>
    </source>
</evidence>
<dbReference type="NCBIfam" id="TIGR00731">
    <property type="entry name" value="bL25_bact_ctc"/>
    <property type="match status" value="1"/>
</dbReference>
<evidence type="ECO:0000256" key="1">
    <source>
        <dbReference type="ARBA" id="ARBA00022730"/>
    </source>
</evidence>
<protein>
    <recommendedName>
        <fullName evidence="5">Large ribosomal subunit protein bL25</fullName>
    </recommendedName>
    <alternativeName>
        <fullName evidence="5">General stress protein CTC</fullName>
    </alternativeName>
</protein>
<evidence type="ECO:0000256" key="2">
    <source>
        <dbReference type="ARBA" id="ARBA00022884"/>
    </source>
</evidence>
<dbReference type="InterPro" id="IPR037121">
    <property type="entry name" value="Ribosomal_bL25_C"/>
</dbReference>
<accession>A0A1C0B057</accession>
<evidence type="ECO:0000313" key="11">
    <source>
        <dbReference type="Proteomes" id="UP000322644"/>
    </source>
</evidence>
<dbReference type="HAMAP" id="MF_01334">
    <property type="entry name" value="Ribosomal_bL25_CTC"/>
    <property type="match status" value="1"/>
</dbReference>
<sequence length="178" mass="19752">MLEGIVRDSITKPAVKALRKEGYLIANIYGKGVENISAAFKRNEYIKYLKNKKTLSFDVKVDGKVLNVVVKEYQKCPITSDLLHVDLMVAQKGVRSSYFIPVVVTGTAKGLKNKGLLMIHTRKIPVKCAIENLPNNITLDVTNLDTGDNILLRDLTLPESVDCYLDPRVPIVGVIKAK</sequence>
<name>A0A1C0B057_9BACT</name>
<dbReference type="EMBL" id="LDIR01000001">
    <property type="protein sequence ID" value="OCL93242.1"/>
    <property type="molecule type" value="Genomic_DNA"/>
</dbReference>
<keyword evidence="1 5" id="KW-0699">rRNA-binding</keyword>
<keyword evidence="10" id="KW-1185">Reference proteome</keyword>
<evidence type="ECO:0000313" key="8">
    <source>
        <dbReference type="EMBL" id="OCL93242.1"/>
    </source>
</evidence>
<dbReference type="GO" id="GO:0008097">
    <property type="term" value="F:5S rRNA binding"/>
    <property type="evidence" value="ECO:0007669"/>
    <property type="project" value="InterPro"/>
</dbReference>
<comment type="subunit">
    <text evidence="5">Part of the 50S ribosomal subunit; part of the 5S rRNA/L5/L18/L25 subcomplex. Contacts the 5S rRNA. Binds to the 5S rRNA independently of L5 and L18.</text>
</comment>
<dbReference type="SUPFAM" id="SSF50715">
    <property type="entry name" value="Ribosomal protein L25-like"/>
    <property type="match status" value="1"/>
</dbReference>
<dbReference type="InterPro" id="IPR020056">
    <property type="entry name" value="Rbsml_bL25/Gln-tRNA_synth_N"/>
</dbReference>
<evidence type="ECO:0000256" key="3">
    <source>
        <dbReference type="ARBA" id="ARBA00022980"/>
    </source>
</evidence>
<dbReference type="NCBIfam" id="NF004129">
    <property type="entry name" value="PRK05618.1-4"/>
    <property type="match status" value="1"/>
</dbReference>
<reference evidence="9 11" key="3">
    <citation type="submission" date="2019-09" db="EMBL/GenBank/DDBJ databases">
        <title>Taxonomic note: a critical rebuttal of the proposed division of the genus Arcobacter into six genera, emended descriptions of Arcobacter anaerophilus and the genus Arcobacter, and an assessment of genus-level boundaries for Epsilonproteobacteria using in silico genomic comparator tools.</title>
        <authorList>
            <person name="On S.L.W."/>
            <person name="Miller W.G."/>
            <person name="Biggs P."/>
            <person name="Cornelius A."/>
            <person name="Vandamme P."/>
        </authorList>
    </citation>
    <scope>NUCLEOTIDE SEQUENCE [LARGE SCALE GENOMIC DNA]</scope>
    <source>
        <strain evidence="9 11">CCUG 56899</strain>
    </source>
</reference>
<dbReference type="CDD" id="cd00495">
    <property type="entry name" value="Ribosomal_L25_TL5_CTC"/>
    <property type="match status" value="1"/>
</dbReference>
<evidence type="ECO:0000259" key="7">
    <source>
        <dbReference type="Pfam" id="PF14693"/>
    </source>
</evidence>
<dbReference type="GO" id="GO:0003735">
    <property type="term" value="F:structural constituent of ribosome"/>
    <property type="evidence" value="ECO:0007669"/>
    <property type="project" value="InterPro"/>
</dbReference>
<dbReference type="InterPro" id="IPR029751">
    <property type="entry name" value="Ribosomal_L25_dom"/>
</dbReference>